<feature type="transmembrane region" description="Helical" evidence="2">
    <location>
        <begin position="35"/>
        <end position="55"/>
    </location>
</feature>
<evidence type="ECO:0000313" key="4">
    <source>
        <dbReference type="Proteomes" id="UP000284751"/>
    </source>
</evidence>
<reference evidence="3 4" key="1">
    <citation type="submission" date="2018-08" db="EMBL/GenBank/DDBJ databases">
        <title>A genome reference for cultivated species of the human gut microbiota.</title>
        <authorList>
            <person name="Zou Y."/>
            <person name="Xue W."/>
            <person name="Luo G."/>
        </authorList>
    </citation>
    <scope>NUCLEOTIDE SEQUENCE [LARGE SCALE GENOMIC DNA]</scope>
    <source>
        <strain evidence="3 4">AF28-26</strain>
    </source>
</reference>
<feature type="region of interest" description="Disordered" evidence="1">
    <location>
        <begin position="89"/>
        <end position="117"/>
    </location>
</feature>
<keyword evidence="2" id="KW-0472">Membrane</keyword>
<evidence type="ECO:0000256" key="2">
    <source>
        <dbReference type="SAM" id="Phobius"/>
    </source>
</evidence>
<keyword evidence="2" id="KW-0812">Transmembrane</keyword>
<accession>A0A412AVS8</accession>
<feature type="transmembrane region" description="Helical" evidence="2">
    <location>
        <begin position="61"/>
        <end position="82"/>
    </location>
</feature>
<proteinExistence type="predicted"/>
<organism evidence="3 4">
    <name type="scientific">[Clostridium] leptum</name>
    <dbReference type="NCBI Taxonomy" id="1535"/>
    <lineage>
        <taxon>Bacteria</taxon>
        <taxon>Bacillati</taxon>
        <taxon>Bacillota</taxon>
        <taxon>Clostridia</taxon>
        <taxon>Eubacteriales</taxon>
        <taxon>Oscillospiraceae</taxon>
        <taxon>Oscillospiraceae incertae sedis</taxon>
    </lineage>
</organism>
<evidence type="ECO:0000313" key="3">
    <source>
        <dbReference type="EMBL" id="RGQ37996.1"/>
    </source>
</evidence>
<dbReference type="EMBL" id="QRTC01000043">
    <property type="protein sequence ID" value="RGQ37996.1"/>
    <property type="molecule type" value="Genomic_DNA"/>
</dbReference>
<dbReference type="AlphaFoldDB" id="A0A412AVS8"/>
<feature type="transmembrane region" description="Helical" evidence="2">
    <location>
        <begin position="6"/>
        <end position="23"/>
    </location>
</feature>
<protein>
    <submittedName>
        <fullName evidence="3">Uncharacterized protein</fullName>
    </submittedName>
</protein>
<keyword evidence="2" id="KW-1133">Transmembrane helix</keyword>
<evidence type="ECO:0000256" key="1">
    <source>
        <dbReference type="SAM" id="MobiDB-lite"/>
    </source>
</evidence>
<comment type="caution">
    <text evidence="3">The sequence shown here is derived from an EMBL/GenBank/DDBJ whole genome shotgun (WGS) entry which is preliminary data.</text>
</comment>
<gene>
    <name evidence="3" type="ORF">DWY99_10285</name>
</gene>
<dbReference type="Proteomes" id="UP000284751">
    <property type="component" value="Unassembled WGS sequence"/>
</dbReference>
<name>A0A412AVS8_9FIRM</name>
<feature type="compositionally biased region" description="Basic and acidic residues" evidence="1">
    <location>
        <begin position="101"/>
        <end position="117"/>
    </location>
</feature>
<sequence>MWIPIITSLVCFAVATILFTPPLRKFPFYQAVSFYFLFEGAWTLFNTLITAIWPYADFMIWVHHVGIILFAGYLFYKIYVYYWRQRREEKRETEQVVGAKELSKENDEEKKDGKTEK</sequence>